<dbReference type="Proteomes" id="UP000515734">
    <property type="component" value="Chromosome"/>
</dbReference>
<dbReference type="RefSeq" id="WP_185293736.1">
    <property type="nucleotide sequence ID" value="NZ_AP023287.1"/>
</dbReference>
<accession>A0A6S6PCH8</accession>
<sequence>MKFALINIPYALEYAEGRESASAVIDWDLQITEWADKYGYAEVFFAEHYTLGAEPSPAPDLMIAAASQRTNNVKLGALGHLLPYHNPIALAFRMMWLDHMTRGRYIAGVAPGAYPSDAKLFRTGKNNAAMMAEALDIIEILWANKGPVNYEGKYFSVDLAAYDTSIHGPHLRPFNDAPPLLMTGMQASSPTLTECGRRGFEPVSQLVGTQTLRAHWDAYESAALAAGRTPLRSKWRVVRPVFVAETDEKAMDLFMQGPSVRLWNEHNLPSFKRLGLGSLLTDGAIPDDAITLEWLVDNLFFVGSPDTVAAKIAELFDATGGFSTLISSGEDYKTNPEVYRRSLELVGTQVAPALAHLSVDPILR</sequence>
<dbReference type="PANTHER" id="PTHR30137:SF16">
    <property type="entry name" value="BLL0895 PROTEIN"/>
    <property type="match status" value="1"/>
</dbReference>
<reference evidence="6 7" key="1">
    <citation type="submission" date="2020-07" db="EMBL/GenBank/DDBJ databases">
        <title>Complete genome sequence of Mycolicibacterium litorale like strain isolated from cardiac implantable electronic device infection.</title>
        <authorList>
            <person name="Fukano H."/>
            <person name="Miyama H."/>
            <person name="Hoshino Y."/>
        </authorList>
    </citation>
    <scope>NUCLEOTIDE SEQUENCE [LARGE SCALE GENOMIC DNA]</scope>
    <source>
        <strain evidence="6 7">NIIDNTM18</strain>
    </source>
</reference>
<dbReference type="GO" id="GO:0004497">
    <property type="term" value="F:monooxygenase activity"/>
    <property type="evidence" value="ECO:0007669"/>
    <property type="project" value="UniProtKB-KW"/>
</dbReference>
<keyword evidence="3" id="KW-0560">Oxidoreductase</keyword>
<keyword evidence="4 6" id="KW-0503">Monooxygenase</keyword>
<evidence type="ECO:0000256" key="4">
    <source>
        <dbReference type="ARBA" id="ARBA00023033"/>
    </source>
</evidence>
<dbReference type="InterPro" id="IPR036661">
    <property type="entry name" value="Luciferase-like_sf"/>
</dbReference>
<evidence type="ECO:0000256" key="2">
    <source>
        <dbReference type="ARBA" id="ARBA00022630"/>
    </source>
</evidence>
<dbReference type="Pfam" id="PF00296">
    <property type="entry name" value="Bac_luciferase"/>
    <property type="match status" value="1"/>
</dbReference>
<comment type="similarity">
    <text evidence="1">Belongs to the bacterial luciferase oxidoreductase family.</text>
</comment>
<evidence type="ECO:0000256" key="1">
    <source>
        <dbReference type="ARBA" id="ARBA00010426"/>
    </source>
</evidence>
<dbReference type="GO" id="GO:0005829">
    <property type="term" value="C:cytosol"/>
    <property type="evidence" value="ECO:0007669"/>
    <property type="project" value="TreeGrafter"/>
</dbReference>
<dbReference type="EMBL" id="AP023287">
    <property type="protein sequence ID" value="BCI56135.1"/>
    <property type="molecule type" value="Genomic_DNA"/>
</dbReference>
<gene>
    <name evidence="6" type="ORF">NIIDNTM18_54130</name>
</gene>
<protein>
    <submittedName>
        <fullName evidence="6">Monooxygenase</fullName>
    </submittedName>
</protein>
<evidence type="ECO:0000259" key="5">
    <source>
        <dbReference type="Pfam" id="PF00296"/>
    </source>
</evidence>
<keyword evidence="2" id="KW-0285">Flavoprotein</keyword>
<dbReference type="AlphaFoldDB" id="A0A6S6PCH8"/>
<proteinExistence type="inferred from homology"/>
<name>A0A6S6PCH8_9MYCO</name>
<dbReference type="Gene3D" id="3.20.20.30">
    <property type="entry name" value="Luciferase-like domain"/>
    <property type="match status" value="1"/>
</dbReference>
<dbReference type="SUPFAM" id="SSF51679">
    <property type="entry name" value="Bacterial luciferase-like"/>
    <property type="match status" value="1"/>
</dbReference>
<evidence type="ECO:0000256" key="3">
    <source>
        <dbReference type="ARBA" id="ARBA00023002"/>
    </source>
</evidence>
<dbReference type="PANTHER" id="PTHR30137">
    <property type="entry name" value="LUCIFERASE-LIKE MONOOXYGENASE"/>
    <property type="match status" value="1"/>
</dbReference>
<evidence type="ECO:0000313" key="7">
    <source>
        <dbReference type="Proteomes" id="UP000515734"/>
    </source>
</evidence>
<organism evidence="6 7">
    <name type="scientific">Mycolicibacterium litorale</name>
    <dbReference type="NCBI Taxonomy" id="758802"/>
    <lineage>
        <taxon>Bacteria</taxon>
        <taxon>Bacillati</taxon>
        <taxon>Actinomycetota</taxon>
        <taxon>Actinomycetes</taxon>
        <taxon>Mycobacteriales</taxon>
        <taxon>Mycobacteriaceae</taxon>
        <taxon>Mycolicibacterium</taxon>
    </lineage>
</organism>
<dbReference type="GO" id="GO:0016705">
    <property type="term" value="F:oxidoreductase activity, acting on paired donors, with incorporation or reduction of molecular oxygen"/>
    <property type="evidence" value="ECO:0007669"/>
    <property type="project" value="InterPro"/>
</dbReference>
<dbReference type="InterPro" id="IPR050766">
    <property type="entry name" value="Bact_Lucif_Oxidored"/>
</dbReference>
<evidence type="ECO:0000313" key="6">
    <source>
        <dbReference type="EMBL" id="BCI56135.1"/>
    </source>
</evidence>
<dbReference type="InterPro" id="IPR011251">
    <property type="entry name" value="Luciferase-like_dom"/>
</dbReference>
<feature type="domain" description="Luciferase-like" evidence="5">
    <location>
        <begin position="29"/>
        <end position="318"/>
    </location>
</feature>